<dbReference type="Gene3D" id="1.10.10.10">
    <property type="entry name" value="Winged helix-like DNA-binding domain superfamily/Winged helix DNA-binding domain"/>
    <property type="match status" value="1"/>
</dbReference>
<evidence type="ECO:0000313" key="3">
    <source>
        <dbReference type="Proteomes" id="UP000028561"/>
    </source>
</evidence>
<reference evidence="3" key="1">
    <citation type="submission" date="2014-09" db="EMBL/GenBank/DDBJ databases">
        <title>Genomic characterization and comparison of seven Myoviridae bacteriophage infecting Bacillus thuringiensis.</title>
        <authorList>
            <person name="Sauder A.B."/>
            <person name="McKenzie Q.R."/>
            <person name="Temple L.M."/>
            <person name="Alexis B.K."/>
            <person name="Al-Atrache Z."/>
            <person name="Lewis L.O."/>
            <person name="Loesser-Casey K.E."/>
            <person name="Mitchell K.J."/>
        </authorList>
    </citation>
    <scope>NUCLEOTIDE SEQUENCE [LARGE SCALE GENOMIC DNA]</scope>
</reference>
<dbReference type="InterPro" id="IPR036388">
    <property type="entry name" value="WH-like_DNA-bd_sf"/>
</dbReference>
<proteinExistence type="predicted"/>
<dbReference type="KEGG" id="vg:20283091"/>
<organism evidence="2 3">
    <name type="scientific">Bacillus phage Riley</name>
    <dbReference type="NCBI Taxonomy" id="1486662"/>
    <lineage>
        <taxon>Viruses</taxon>
        <taxon>Duplodnaviria</taxon>
        <taxon>Heunggongvirae</taxon>
        <taxon>Uroviricota</taxon>
        <taxon>Caudoviricetes</taxon>
        <taxon>Herelleviridae</taxon>
        <taxon>Bastillevirinae</taxon>
        <taxon>Bequatrovirus</taxon>
        <taxon>Bequatrovirus riley</taxon>
    </lineage>
</organism>
<keyword evidence="3" id="KW-1185">Reference proteome</keyword>
<name>A0A075M0C1_9CAUD</name>
<sequence length="275" mass="32164">MAREAIILIAEEETYKNLVTFSDIEDMNETVRTYKDVIKKEVKRKDVQKNLLRLLDLLKRHSCKHLGVSFLSKNSLADKLELSYKTIQRLMIRLTDFGFIKEYAMKRRSNMYQTSNAVIIQPVKTDSSNKEEPKQVEKSPSKTTNKNLKTNNINTYKERTVIHNNTNTVNNIKNAEFVAHWVPARFTELSNSYFSKAKEVEELWKVVRQNNRPVNGEKLFTKAQELEIGLTALKQYVMKYKNGVKIKKSMFAYFNGIVDKLMTKFYFDADFMTVN</sequence>
<dbReference type="EMBL" id="KJ489402">
    <property type="protein sequence ID" value="AIF71980.1"/>
    <property type="molecule type" value="Genomic_DNA"/>
</dbReference>
<protein>
    <submittedName>
        <fullName evidence="2">HTH binding domain protein</fullName>
    </submittedName>
</protein>
<feature type="compositionally biased region" description="Basic and acidic residues" evidence="1">
    <location>
        <begin position="127"/>
        <end position="140"/>
    </location>
</feature>
<evidence type="ECO:0000256" key="1">
    <source>
        <dbReference type="SAM" id="MobiDB-lite"/>
    </source>
</evidence>
<dbReference type="Proteomes" id="UP000028561">
    <property type="component" value="Segment"/>
</dbReference>
<accession>A0A075M0C1</accession>
<dbReference type="GeneID" id="20283091"/>
<dbReference type="RefSeq" id="YP_009055869.1">
    <property type="nucleotide sequence ID" value="NC_024788.1"/>
</dbReference>
<reference evidence="2 3" key="2">
    <citation type="journal article" date="2016" name="Virology (Lond)">
        <title>Genomic characterization and comparison of seven Myoviridae bacteriophage infecting Bacillus thuringiensis.</title>
        <authorList>
            <person name="Sauder A.B."/>
            <person name="Quinn M.R."/>
            <person name="Brouillette A."/>
            <person name="Caruso S."/>
            <person name="Cresawn S."/>
            <person name="Erill I."/>
            <person name="Lewis L."/>
            <person name="Loesser-Casey K."/>
            <person name="Pate M."/>
            <person name="Scott C."/>
            <person name="Stockwell S."/>
            <person name="Temple L."/>
        </authorList>
    </citation>
    <scope>NUCLEOTIDE SEQUENCE [LARGE SCALE GENOMIC DNA]</scope>
</reference>
<evidence type="ECO:0000313" key="2">
    <source>
        <dbReference type="EMBL" id="AIF71980.1"/>
    </source>
</evidence>
<feature type="region of interest" description="Disordered" evidence="1">
    <location>
        <begin position="123"/>
        <end position="148"/>
    </location>
</feature>